<dbReference type="GO" id="GO:0000462">
    <property type="term" value="P:maturation of SSU-rRNA from tricistronic rRNA transcript (SSU-rRNA, 5.8S rRNA, LSU-rRNA)"/>
    <property type="evidence" value="ECO:0007669"/>
    <property type="project" value="TreeGrafter"/>
</dbReference>
<feature type="repeat" description="WD" evidence="4">
    <location>
        <begin position="613"/>
        <end position="646"/>
    </location>
</feature>
<feature type="domain" description="Small-subunit processome Utp12" evidence="6">
    <location>
        <begin position="901"/>
        <end position="1010"/>
    </location>
</feature>
<evidence type="ECO:0000256" key="3">
    <source>
        <dbReference type="ARBA" id="ARBA00022737"/>
    </source>
</evidence>
<evidence type="ECO:0000313" key="8">
    <source>
        <dbReference type="Proteomes" id="UP000324585"/>
    </source>
</evidence>
<comment type="similarity">
    <text evidence="1">Belongs to the WD repeat PWP2 family.</text>
</comment>
<evidence type="ECO:0000259" key="6">
    <source>
        <dbReference type="Pfam" id="PF04003"/>
    </source>
</evidence>
<dbReference type="InterPro" id="IPR001680">
    <property type="entry name" value="WD40_rpt"/>
</dbReference>
<dbReference type="InterPro" id="IPR007148">
    <property type="entry name" value="SSU_processome_Utp12"/>
</dbReference>
<keyword evidence="2 4" id="KW-0853">WD repeat</keyword>
<dbReference type="SUPFAM" id="SSF50978">
    <property type="entry name" value="WD40 repeat-like"/>
    <property type="match status" value="2"/>
</dbReference>
<comment type="caution">
    <text evidence="7">The sequence shown here is derived from an EMBL/GenBank/DDBJ whole genome shotgun (WGS) entry which is preliminary data.</text>
</comment>
<dbReference type="OrthoDB" id="3142434at2759"/>
<sequence>MGYVEYSLSRICGSVHRAGNVAFGPDGNSLVGTLGARVCVIDLVRAQTRVLPQFEARFDLVAVHVSPRTGKLILAIDAPPGATAKTRSTAADAQQTSTCYLIHAARGVVLHRFKLKGVVKEHAAVAFAPDESRVAIAFARTIQVWNLNRTTLDADSLYPQFGAWRLEKSFTVHTEQILCLSWSSDGHMLVSGSEDRTAKLWYVGPLRKKWRRLGCITLGAHRDAVIHASFIADNRALVTVSRDGIIFCWRIRLTEWMEQELKVAQDAGFEDVESDSGAEDSDSTGNDNSPVNGVQQSGLKRRKESAPSSSGSDSEASTGSAPSSRDQAVTGKKGKGVAGRKRAQALPKPAQRSHQKAQVFVRARMLCKSDARYGGEKLATRCSVHEKLHLICVCLGNGVFGLFELPDAVRSFSVENKDDELYDPAVTNPPVHLEPLTLIHALSLSNAEITSAALNSSGEWLAFASASLGQLLVWEWRSETHVLKQQGHLSLANSLSFAPNGRFMASGGMDGAVKLWSVQSGFCVSTFREHESAVTAVAFSKKDVLISASLDGTVRAWDTKRYRCFRVLTAPAPPRQFTCVAVDPAGDLVAAGCQDSFEIALWSIQTGKLLEVLTGHTQPVSDLSFNPTSGLLASGSWDGTVRFWNLYAHGGSTPATISIGNNKQVLALSWRPYQNNTLLAVSSSDGVISIWDSESEDMLCSVDARRDASGGRNAASRILAPKYGFFSCISFSDDGRFLIAGGDAPTVCVFYVQADALGIRLLKRYQLTKNESLEGVRKKLSNRMLTEGGVARSEIKHDDDEKARKSKSVAIATRKDEEKRLITRSRVLDARTLDLQFAPGSRTWGAVTSEGILLYSLDVGDEGEFFDPTDLGMEITPQEAWNAHDRGDYLLALQIALRLKENILLNQIVDQVPFEAVSSVVQRLPLSVLSTLGQFWASRLHQTVHVEFDLSWCVALLRCLADAQRLKQIPVQESNVMLSVLRGLQLALSQQHERLGRMCDQNTHMLDYLTCAAAPASADTDEAL</sequence>
<dbReference type="PROSITE" id="PS50294">
    <property type="entry name" value="WD_REPEATS_REGION"/>
    <property type="match status" value="4"/>
</dbReference>
<dbReference type="OMA" id="VYEWQSE"/>
<dbReference type="InterPro" id="IPR020472">
    <property type="entry name" value="WD40_PAC1"/>
</dbReference>
<keyword evidence="3" id="KW-0677">Repeat</keyword>
<dbReference type="CDD" id="cd00200">
    <property type="entry name" value="WD40"/>
    <property type="match status" value="1"/>
</dbReference>
<dbReference type="GO" id="GO:0000028">
    <property type="term" value="P:ribosomal small subunit assembly"/>
    <property type="evidence" value="ECO:0007669"/>
    <property type="project" value="TreeGrafter"/>
</dbReference>
<reference evidence="8" key="1">
    <citation type="journal article" date="2019" name="Nat. Commun.">
        <title>Expansion of phycobilisome linker gene families in mesophilic red algae.</title>
        <authorList>
            <person name="Lee J."/>
            <person name="Kim D."/>
            <person name="Bhattacharya D."/>
            <person name="Yoon H.S."/>
        </authorList>
    </citation>
    <scope>NUCLEOTIDE SEQUENCE [LARGE SCALE GENOMIC DNA]</scope>
    <source>
        <strain evidence="8">CCMP 1328</strain>
    </source>
</reference>
<keyword evidence="8" id="KW-1185">Reference proteome</keyword>
<proteinExistence type="inferred from homology"/>
<dbReference type="PROSITE" id="PS50082">
    <property type="entry name" value="WD_REPEATS_2"/>
    <property type="match status" value="6"/>
</dbReference>
<protein>
    <submittedName>
        <fullName evidence="7">Periodic tryptophan protein 2-like</fullName>
    </submittedName>
</protein>
<evidence type="ECO:0000256" key="1">
    <source>
        <dbReference type="ARBA" id="ARBA00010226"/>
    </source>
</evidence>
<dbReference type="PRINTS" id="PR00320">
    <property type="entry name" value="GPROTEINBRPT"/>
</dbReference>
<dbReference type="InterPro" id="IPR015943">
    <property type="entry name" value="WD40/YVTN_repeat-like_dom_sf"/>
</dbReference>
<dbReference type="PANTHER" id="PTHR19858">
    <property type="entry name" value="WD40 REPEAT PROTEIN"/>
    <property type="match status" value="1"/>
</dbReference>
<dbReference type="EMBL" id="VRMN01000001">
    <property type="protein sequence ID" value="KAA8497920.1"/>
    <property type="molecule type" value="Genomic_DNA"/>
</dbReference>
<dbReference type="SMART" id="SM00320">
    <property type="entry name" value="WD40"/>
    <property type="match status" value="10"/>
</dbReference>
<evidence type="ECO:0000313" key="7">
    <source>
        <dbReference type="EMBL" id="KAA8497920.1"/>
    </source>
</evidence>
<feature type="compositionally biased region" description="Acidic residues" evidence="5">
    <location>
        <begin position="268"/>
        <end position="282"/>
    </location>
</feature>
<organism evidence="7 8">
    <name type="scientific">Porphyridium purpureum</name>
    <name type="common">Red alga</name>
    <name type="synonym">Porphyridium cruentum</name>
    <dbReference type="NCBI Taxonomy" id="35688"/>
    <lineage>
        <taxon>Eukaryota</taxon>
        <taxon>Rhodophyta</taxon>
        <taxon>Bangiophyceae</taxon>
        <taxon>Porphyridiales</taxon>
        <taxon>Porphyridiaceae</taxon>
        <taxon>Porphyridium</taxon>
    </lineage>
</organism>
<gene>
    <name evidence="7" type="ORF">FVE85_5505</name>
</gene>
<feature type="compositionally biased region" description="Basic residues" evidence="5">
    <location>
        <begin position="332"/>
        <end position="343"/>
    </location>
</feature>
<dbReference type="GO" id="GO:0032040">
    <property type="term" value="C:small-subunit processome"/>
    <property type="evidence" value="ECO:0007669"/>
    <property type="project" value="TreeGrafter"/>
</dbReference>
<dbReference type="InterPro" id="IPR027145">
    <property type="entry name" value="PWP2"/>
</dbReference>
<evidence type="ECO:0000256" key="5">
    <source>
        <dbReference type="SAM" id="MobiDB-lite"/>
    </source>
</evidence>
<dbReference type="InterPro" id="IPR036322">
    <property type="entry name" value="WD40_repeat_dom_sf"/>
</dbReference>
<feature type="repeat" description="WD" evidence="4">
    <location>
        <begin position="658"/>
        <end position="701"/>
    </location>
</feature>
<dbReference type="PROSITE" id="PS00678">
    <property type="entry name" value="WD_REPEATS_1"/>
    <property type="match status" value="1"/>
</dbReference>
<feature type="repeat" description="WD" evidence="4">
    <location>
        <begin position="485"/>
        <end position="526"/>
    </location>
</feature>
<feature type="repeat" description="WD" evidence="4">
    <location>
        <begin position="527"/>
        <end position="567"/>
    </location>
</feature>
<dbReference type="InterPro" id="IPR019775">
    <property type="entry name" value="WD40_repeat_CS"/>
</dbReference>
<feature type="compositionally biased region" description="Polar residues" evidence="5">
    <location>
        <begin position="283"/>
        <end position="298"/>
    </location>
</feature>
<evidence type="ECO:0000256" key="4">
    <source>
        <dbReference type="PROSITE-ProRule" id="PRU00221"/>
    </source>
</evidence>
<dbReference type="Pfam" id="PF00400">
    <property type="entry name" value="WD40"/>
    <property type="match status" value="6"/>
</dbReference>
<evidence type="ECO:0000256" key="2">
    <source>
        <dbReference type="ARBA" id="ARBA00022574"/>
    </source>
</evidence>
<feature type="region of interest" description="Disordered" evidence="5">
    <location>
        <begin position="267"/>
        <end position="357"/>
    </location>
</feature>
<dbReference type="AlphaFoldDB" id="A0A5J4Z3S8"/>
<dbReference type="GO" id="GO:0034388">
    <property type="term" value="C:Pwp2p-containing subcomplex of 90S preribosome"/>
    <property type="evidence" value="ECO:0007669"/>
    <property type="project" value="TreeGrafter"/>
</dbReference>
<dbReference type="PANTHER" id="PTHR19858:SF0">
    <property type="entry name" value="PERIODIC TRYPTOPHAN PROTEIN 2 HOMOLOG"/>
    <property type="match status" value="1"/>
</dbReference>
<feature type="compositionally biased region" description="Low complexity" evidence="5">
    <location>
        <begin position="306"/>
        <end position="331"/>
    </location>
</feature>
<dbReference type="Gene3D" id="2.130.10.10">
    <property type="entry name" value="YVTN repeat-like/Quinoprotein amine dehydrogenase"/>
    <property type="match status" value="3"/>
</dbReference>
<feature type="repeat" description="WD" evidence="4">
    <location>
        <begin position="170"/>
        <end position="201"/>
    </location>
</feature>
<dbReference type="Proteomes" id="UP000324585">
    <property type="component" value="Unassembled WGS sequence"/>
</dbReference>
<dbReference type="Pfam" id="PF04003">
    <property type="entry name" value="Utp12"/>
    <property type="match status" value="1"/>
</dbReference>
<name>A0A5J4Z3S8_PORPP</name>
<feature type="repeat" description="WD" evidence="4">
    <location>
        <begin position="218"/>
        <end position="252"/>
    </location>
</feature>
<accession>A0A5J4Z3S8</accession>